<evidence type="ECO:0000313" key="3">
    <source>
        <dbReference type="EMBL" id="MDI6097016.1"/>
    </source>
</evidence>
<reference evidence="3 4" key="1">
    <citation type="submission" date="2023-05" db="EMBL/GenBank/DDBJ databases">
        <title>Actinoplanes sp. NEAU-A12 genome sequencing.</title>
        <authorList>
            <person name="Wang Z.-S."/>
        </authorList>
    </citation>
    <scope>NUCLEOTIDE SEQUENCE [LARGE SCALE GENOMIC DNA]</scope>
    <source>
        <strain evidence="3 4">NEAU-A12</strain>
    </source>
</reference>
<proteinExistence type="predicted"/>
<feature type="transmembrane region" description="Helical" evidence="1">
    <location>
        <begin position="269"/>
        <end position="291"/>
    </location>
</feature>
<feature type="transmembrane region" description="Helical" evidence="1">
    <location>
        <begin position="101"/>
        <end position="119"/>
    </location>
</feature>
<dbReference type="InterPro" id="IPR052529">
    <property type="entry name" value="Bact_Transport_Assoc"/>
</dbReference>
<feature type="transmembrane region" description="Helical" evidence="1">
    <location>
        <begin position="71"/>
        <end position="89"/>
    </location>
</feature>
<evidence type="ECO:0000313" key="4">
    <source>
        <dbReference type="Proteomes" id="UP001241758"/>
    </source>
</evidence>
<dbReference type="InterPro" id="IPR007349">
    <property type="entry name" value="DUF418"/>
</dbReference>
<gene>
    <name evidence="3" type="ORF">QLQ12_00145</name>
</gene>
<comment type="caution">
    <text evidence="3">The sequence shown here is derived from an EMBL/GenBank/DDBJ whole genome shotgun (WGS) entry which is preliminary data.</text>
</comment>
<name>A0ABT6WBB6_9ACTN</name>
<organism evidence="3 4">
    <name type="scientific">Actinoplanes sandaracinus</name>
    <dbReference type="NCBI Taxonomy" id="3045177"/>
    <lineage>
        <taxon>Bacteria</taxon>
        <taxon>Bacillati</taxon>
        <taxon>Actinomycetota</taxon>
        <taxon>Actinomycetes</taxon>
        <taxon>Micromonosporales</taxon>
        <taxon>Micromonosporaceae</taxon>
        <taxon>Actinoplanes</taxon>
    </lineage>
</organism>
<dbReference type="Proteomes" id="UP001241758">
    <property type="component" value="Unassembled WGS sequence"/>
</dbReference>
<feature type="transmembrane region" description="Helical" evidence="1">
    <location>
        <begin position="312"/>
        <end position="335"/>
    </location>
</feature>
<protein>
    <submittedName>
        <fullName evidence="3">DUF418 domain-containing protein</fullName>
    </submittedName>
</protein>
<keyword evidence="1" id="KW-0472">Membrane</keyword>
<feature type="transmembrane region" description="Helical" evidence="1">
    <location>
        <begin position="125"/>
        <end position="141"/>
    </location>
</feature>
<feature type="transmembrane region" description="Helical" evidence="1">
    <location>
        <begin position="209"/>
        <end position="232"/>
    </location>
</feature>
<dbReference type="PANTHER" id="PTHR30590:SF2">
    <property type="entry name" value="INNER MEMBRANE PROTEIN"/>
    <property type="match status" value="1"/>
</dbReference>
<feature type="transmembrane region" description="Helical" evidence="1">
    <location>
        <begin position="244"/>
        <end position="263"/>
    </location>
</feature>
<feature type="transmembrane region" description="Helical" evidence="1">
    <location>
        <begin position="148"/>
        <end position="169"/>
    </location>
</feature>
<accession>A0ABT6WBB6</accession>
<evidence type="ECO:0000259" key="2">
    <source>
        <dbReference type="Pfam" id="PF04235"/>
    </source>
</evidence>
<dbReference type="Pfam" id="PF04235">
    <property type="entry name" value="DUF418"/>
    <property type="match status" value="1"/>
</dbReference>
<evidence type="ECO:0000256" key="1">
    <source>
        <dbReference type="SAM" id="Phobius"/>
    </source>
</evidence>
<dbReference type="EMBL" id="JASCTH010000001">
    <property type="protein sequence ID" value="MDI6097016.1"/>
    <property type="molecule type" value="Genomic_DNA"/>
</dbReference>
<keyword evidence="1" id="KW-1133">Transmembrane helix</keyword>
<sequence length="389" mass="41915">MTVPDEATATPVAAGSRIQLLDVLRGVAILGTLGTNIWIFTDPRGPAGALIPPESAGVVETLLRMVSNGKFLALLTLLFGVGLELQYRSALRRGRRWPGWYLWRAVLLLAEGALHYLLIFEWDVLMAYALVSILIAGMVGRSDRAVRACMAVAATLHLAFIGLLTVAGVDGGGSDAAVPGGADLYRLGGYPEQVAARIEGVWLYRSESILIIPLTVLLFLAGSRLLRAGVFTAGPAGRSLRGRLAVVGLGIGLPLNLLTSFAGPRWFFVDRYVCGPLVALGLLAVVTSLLLRTSGGQGRRRLADVGRTALSCYVLQNLICAALCYGWGLGLAGRFAELRPWWPPVAWAAVAAGLVVAAGWWLRRFDRGPLEIAWHWAWQLPQRRPQPVR</sequence>
<dbReference type="PANTHER" id="PTHR30590">
    <property type="entry name" value="INNER MEMBRANE PROTEIN"/>
    <property type="match status" value="1"/>
</dbReference>
<keyword evidence="4" id="KW-1185">Reference proteome</keyword>
<feature type="transmembrane region" description="Helical" evidence="1">
    <location>
        <begin position="341"/>
        <end position="362"/>
    </location>
</feature>
<feature type="domain" description="DUF418" evidence="2">
    <location>
        <begin position="225"/>
        <end position="377"/>
    </location>
</feature>
<keyword evidence="1" id="KW-0812">Transmembrane</keyword>
<dbReference type="RefSeq" id="WP_282756157.1">
    <property type="nucleotide sequence ID" value="NZ_JASCTH010000001.1"/>
</dbReference>